<sequence length="393" mass="41054">MRRTLQLLAATLLAAPLVVAPQLMTTQLGAPVLAPPANAAPRHVEQTQKVGQDEAVSVVLDGTTPSTTLHRPGSWYLKAHFTGLRLVGGDVLAVSDPTGAESYRYTADVAASGTATTDATGFWAMSVTGDTAVLALRGKDGGPAHPDSRVALDKVTRGYTDAELSAAAEVAPRSICGGNDYRDAVCYQSSNPAEFGKTPAVAKLLRNGGSLCTAWRVGPTNRMLTNNHCFTSGTGIEVWFNYQCPTCGGTATAAVTKVLVSSVLRTNAALDYTLFSVTNFASLASFGYLELDARVPAVGEEMYVIGHPAGKLKKVSLRDDQNGGGYCVVSAVRVNGSSSQSDIAYRCDTEGGSSGSPVLSRRTNKVIGLHHYGGCPNQGVRIDLVAAQISGLM</sequence>
<name>A0ABU1PQ57_9PSEU</name>
<reference evidence="2 3" key="1">
    <citation type="submission" date="2023-07" db="EMBL/GenBank/DDBJ databases">
        <title>Sequencing the genomes of 1000 actinobacteria strains.</title>
        <authorList>
            <person name="Klenk H.-P."/>
        </authorList>
    </citation>
    <scope>NUCLEOTIDE SEQUENCE [LARGE SCALE GENOMIC DNA]</scope>
    <source>
        <strain evidence="2 3">DSM 43749</strain>
    </source>
</reference>
<dbReference type="EMBL" id="JAVDSG010000001">
    <property type="protein sequence ID" value="MDR6592780.1"/>
    <property type="molecule type" value="Genomic_DNA"/>
</dbReference>
<keyword evidence="1" id="KW-0732">Signal</keyword>
<dbReference type="Gene3D" id="2.40.10.10">
    <property type="entry name" value="Trypsin-like serine proteases"/>
    <property type="match status" value="2"/>
</dbReference>
<dbReference type="Proteomes" id="UP001268819">
    <property type="component" value="Unassembled WGS sequence"/>
</dbReference>
<feature type="chain" id="PRO_5046235381" evidence="1">
    <location>
        <begin position="21"/>
        <end position="393"/>
    </location>
</feature>
<dbReference type="RefSeq" id="WP_310304682.1">
    <property type="nucleotide sequence ID" value="NZ_BAAAXB010000001.1"/>
</dbReference>
<dbReference type="PANTHER" id="PTHR36234">
    <property type="entry name" value="LYSYL ENDOPEPTIDASE"/>
    <property type="match status" value="1"/>
</dbReference>
<accession>A0ABU1PQ57</accession>
<organism evidence="2 3">
    <name type="scientific">Saccharothrix longispora</name>
    <dbReference type="NCBI Taxonomy" id="33920"/>
    <lineage>
        <taxon>Bacteria</taxon>
        <taxon>Bacillati</taxon>
        <taxon>Actinomycetota</taxon>
        <taxon>Actinomycetes</taxon>
        <taxon>Pseudonocardiales</taxon>
        <taxon>Pseudonocardiaceae</taxon>
        <taxon>Saccharothrix</taxon>
    </lineage>
</organism>
<evidence type="ECO:0000313" key="3">
    <source>
        <dbReference type="Proteomes" id="UP001268819"/>
    </source>
</evidence>
<dbReference type="Pfam" id="PF13365">
    <property type="entry name" value="Trypsin_2"/>
    <property type="match status" value="1"/>
</dbReference>
<keyword evidence="3" id="KW-1185">Reference proteome</keyword>
<gene>
    <name evidence="2" type="ORF">J2S66_001164</name>
</gene>
<evidence type="ECO:0000313" key="2">
    <source>
        <dbReference type="EMBL" id="MDR6592780.1"/>
    </source>
</evidence>
<comment type="caution">
    <text evidence="2">The sequence shown here is derived from an EMBL/GenBank/DDBJ whole genome shotgun (WGS) entry which is preliminary data.</text>
</comment>
<dbReference type="InterPro" id="IPR043504">
    <property type="entry name" value="Peptidase_S1_PA_chymotrypsin"/>
</dbReference>
<dbReference type="SUPFAM" id="SSF50494">
    <property type="entry name" value="Trypsin-like serine proteases"/>
    <property type="match status" value="1"/>
</dbReference>
<protein>
    <submittedName>
        <fullName evidence="2">V8-like Glu-specific endopeptidase</fullName>
    </submittedName>
</protein>
<proteinExistence type="predicted"/>
<dbReference type="PANTHER" id="PTHR36234:SF5">
    <property type="entry name" value="LYSYL ENDOPEPTIDASE"/>
    <property type="match status" value="1"/>
</dbReference>
<evidence type="ECO:0000256" key="1">
    <source>
        <dbReference type="SAM" id="SignalP"/>
    </source>
</evidence>
<dbReference type="InterPro" id="IPR009003">
    <property type="entry name" value="Peptidase_S1_PA"/>
</dbReference>
<feature type="signal peptide" evidence="1">
    <location>
        <begin position="1"/>
        <end position="20"/>
    </location>
</feature>